<keyword evidence="2" id="KW-1185">Reference proteome</keyword>
<accession>A0A7J9K723</accession>
<dbReference type="EMBL" id="JABFAE010000012">
    <property type="protein sequence ID" value="MBA0842260.1"/>
    <property type="molecule type" value="Genomic_DNA"/>
</dbReference>
<reference evidence="1 2" key="1">
    <citation type="journal article" date="2019" name="Genome Biol. Evol.">
        <title>Insights into the evolution of the New World diploid cottons (Gossypium, subgenus Houzingenia) based on genome sequencing.</title>
        <authorList>
            <person name="Grover C.E."/>
            <person name="Arick M.A. 2nd"/>
            <person name="Thrash A."/>
            <person name="Conover J.L."/>
            <person name="Sanders W.S."/>
            <person name="Peterson D.G."/>
            <person name="Frelichowski J.E."/>
            <person name="Scheffler J.A."/>
            <person name="Scheffler B.E."/>
            <person name="Wendel J.F."/>
        </authorList>
    </citation>
    <scope>NUCLEOTIDE SEQUENCE [LARGE SCALE GENOMIC DNA]</scope>
    <source>
        <strain evidence="1">6</strain>
        <tissue evidence="1">Leaf</tissue>
    </source>
</reference>
<protein>
    <recommendedName>
        <fullName evidence="3">DUF4219 domain-containing protein</fullName>
    </recommendedName>
</protein>
<evidence type="ECO:0000313" key="2">
    <source>
        <dbReference type="Proteomes" id="UP000593575"/>
    </source>
</evidence>
<organism evidence="1 2">
    <name type="scientific">Gossypium armourianum</name>
    <dbReference type="NCBI Taxonomy" id="34283"/>
    <lineage>
        <taxon>Eukaryota</taxon>
        <taxon>Viridiplantae</taxon>
        <taxon>Streptophyta</taxon>
        <taxon>Embryophyta</taxon>
        <taxon>Tracheophyta</taxon>
        <taxon>Spermatophyta</taxon>
        <taxon>Magnoliopsida</taxon>
        <taxon>eudicotyledons</taxon>
        <taxon>Gunneridae</taxon>
        <taxon>Pentapetalae</taxon>
        <taxon>rosids</taxon>
        <taxon>malvids</taxon>
        <taxon>Malvales</taxon>
        <taxon>Malvaceae</taxon>
        <taxon>Malvoideae</taxon>
        <taxon>Gossypium</taxon>
    </lineage>
</organism>
<name>A0A7J9K723_9ROSI</name>
<dbReference type="AlphaFoldDB" id="A0A7J9K723"/>
<gene>
    <name evidence="1" type="ORF">Goarm_002098</name>
</gene>
<proteinExistence type="predicted"/>
<sequence>MKGHSTSRPPMLEVDNYAYWKTSMRSYIKLFDEKGWCVVLIGWESSTIDSKSGKVTKLEARLTVVKERFANANSRALYAIFCGMDMQEFKRIAKCTVTKGFSLGKEYSNTKRVRNVLRSLPERFSTKVTIIKEVEDLESLVIDEFIVSLQTFEINLVDFKHNKTKGERNISFQIGEGMSTFQNAAIEKIQEQIASLTKNFKKTFKKQLRRIKKFETSTNAPRNESNGVDHYNFFIFVAGIVGNGDFDLGSDKEVEAKEFLLVEELASFVKVKKELADTKFMLEKFNTSNNQLNEILVAKKRDPGK</sequence>
<comment type="caution">
    <text evidence="1">The sequence shown here is derived from an EMBL/GenBank/DDBJ whole genome shotgun (WGS) entry which is preliminary data.</text>
</comment>
<evidence type="ECO:0000313" key="1">
    <source>
        <dbReference type="EMBL" id="MBA0842260.1"/>
    </source>
</evidence>
<evidence type="ECO:0008006" key="3">
    <source>
        <dbReference type="Google" id="ProtNLM"/>
    </source>
</evidence>
<dbReference type="Proteomes" id="UP000593575">
    <property type="component" value="Unassembled WGS sequence"/>
</dbReference>